<feature type="transmembrane region" description="Helical" evidence="1">
    <location>
        <begin position="30"/>
        <end position="48"/>
    </location>
</feature>
<gene>
    <name evidence="2" type="ORF">HAND1043_LOCUS4136</name>
</gene>
<name>A0A7S0XRY9_HEMAN</name>
<evidence type="ECO:0000256" key="1">
    <source>
        <dbReference type="SAM" id="Phobius"/>
    </source>
</evidence>
<dbReference type="AlphaFoldDB" id="A0A7S0XRY9"/>
<feature type="transmembrane region" description="Helical" evidence="1">
    <location>
        <begin position="161"/>
        <end position="186"/>
    </location>
</feature>
<keyword evidence="1" id="KW-0472">Membrane</keyword>
<organism evidence="2">
    <name type="scientific">Hemiselmis andersenii</name>
    <name type="common">Cryptophyte alga</name>
    <dbReference type="NCBI Taxonomy" id="464988"/>
    <lineage>
        <taxon>Eukaryota</taxon>
        <taxon>Cryptophyceae</taxon>
        <taxon>Cryptomonadales</taxon>
        <taxon>Hemiselmidaceae</taxon>
        <taxon>Hemiselmis</taxon>
    </lineage>
</organism>
<proteinExistence type="predicted"/>
<reference evidence="2" key="1">
    <citation type="submission" date="2021-01" db="EMBL/GenBank/DDBJ databases">
        <authorList>
            <person name="Corre E."/>
            <person name="Pelletier E."/>
            <person name="Niang G."/>
            <person name="Scheremetjew M."/>
            <person name="Finn R."/>
            <person name="Kale V."/>
            <person name="Holt S."/>
            <person name="Cochrane G."/>
            <person name="Meng A."/>
            <person name="Brown T."/>
            <person name="Cohen L."/>
        </authorList>
    </citation>
    <scope>NUCLEOTIDE SEQUENCE</scope>
    <source>
        <strain evidence="2">CCMP441</strain>
    </source>
</reference>
<dbReference type="EMBL" id="HBFK01006948">
    <property type="protein sequence ID" value="CAD8737644.1"/>
    <property type="molecule type" value="Transcribed_RNA"/>
</dbReference>
<accession>A0A7S0XRY9</accession>
<keyword evidence="1" id="KW-0812">Transmembrane</keyword>
<feature type="transmembrane region" description="Helical" evidence="1">
    <location>
        <begin position="109"/>
        <end position="126"/>
    </location>
</feature>
<sequence>MATPVKIAAFFVVATVAVPTFIFWSPGIALLAQFLEGCWLAAGTWALIHSSDARLQALEASLGLSLGLTRPPTAHAGGPLEFVVSVPALPMVWAEQALRGRDVHKRMRYVALNVAAYACAPLWFLIVTAMHLLVLGAVTAISLGVLLPWTGPVLLTVCGYLLLVPIWVASTYICSFLPILAASAILPEYDPDGAKAQQFLVAIGFSMPF</sequence>
<feature type="transmembrane region" description="Helical" evidence="1">
    <location>
        <begin position="7"/>
        <end position="24"/>
    </location>
</feature>
<feature type="transmembrane region" description="Helical" evidence="1">
    <location>
        <begin position="132"/>
        <end position="149"/>
    </location>
</feature>
<keyword evidence="1" id="KW-1133">Transmembrane helix</keyword>
<evidence type="ECO:0000313" key="2">
    <source>
        <dbReference type="EMBL" id="CAD8737644.1"/>
    </source>
</evidence>
<protein>
    <submittedName>
        <fullName evidence="2">Uncharacterized protein</fullName>
    </submittedName>
</protein>